<dbReference type="AlphaFoldDB" id="U1GFW3"/>
<dbReference type="Pfam" id="PF03537">
    <property type="entry name" value="Glyco_hydro_114"/>
    <property type="match status" value="1"/>
</dbReference>
<reference evidence="7" key="1">
    <citation type="journal article" date="2014" name="BMC Genomics">
        <title>Genome characteristics reveal the impact of lichenization on lichen-forming fungus Endocarpon pusillum Hedwig (Verrucariales, Ascomycota).</title>
        <authorList>
            <person name="Wang Y.-Y."/>
            <person name="Liu B."/>
            <person name="Zhang X.-Y."/>
            <person name="Zhou Q.-M."/>
            <person name="Zhang T."/>
            <person name="Li H."/>
            <person name="Yu Y.-F."/>
            <person name="Zhang X.-L."/>
            <person name="Hao X.-Y."/>
            <person name="Wang M."/>
            <person name="Wang L."/>
            <person name="Wei J.-C."/>
        </authorList>
    </citation>
    <scope>NUCLEOTIDE SEQUENCE [LARGE SCALE GENOMIC DNA]</scope>
    <source>
        <strain evidence="7">Z07020 / HMAS-L-300199</strain>
    </source>
</reference>
<proteinExistence type="predicted"/>
<dbReference type="OrthoDB" id="2108802at2759"/>
<evidence type="ECO:0000313" key="7">
    <source>
        <dbReference type="Proteomes" id="UP000019373"/>
    </source>
</evidence>
<keyword evidence="4" id="KW-0472">Membrane</keyword>
<gene>
    <name evidence="6" type="ORF">EPUS_03287</name>
</gene>
<dbReference type="EC" id="3.2.1.22" evidence="2"/>
<sequence>MFEIDSAQEKISPAARSSWWQRWSLRRKIIIGATLLLVIIALAVGLGVGLTIAGSEDEAPGDNGTAPPPVSPNGTIPAGIWKPVAGTTWNYEILRPVGEVSADAEVWDIDLFNNNETVINSIQAAGRKVLCYFSAGSYEDWRPDKDEFQESDLGNDLVGWEGEKWLNTRSDNVRRIMQARLDMAAQKRCDGVEPDNVDAYDNDNGLGLSEADAQDYVTFLANEAHSRNLSLALKNAGNIVPAVIDIVEYSVQEQCIQYNNCNQFMPFIQANKPVFHVEYPKGDDINNNNLIAMDAEESICDSSAAAGFSTIIKNMDLDDWIQPCPTNQTYSGN</sequence>
<feature type="region of interest" description="Disordered" evidence="3">
    <location>
        <begin position="57"/>
        <end position="77"/>
    </location>
</feature>
<dbReference type="PANTHER" id="PTHR35273">
    <property type="entry name" value="ALPHA-1,4 POLYGALACTOSAMINIDASE, PUTATIVE (AFU_ORTHOLOGUE AFUA_3G07890)-RELATED"/>
    <property type="match status" value="1"/>
</dbReference>
<feature type="domain" description="Glycoside-hydrolase family GH114 TIM-barrel" evidence="5">
    <location>
        <begin position="88"/>
        <end position="320"/>
    </location>
</feature>
<dbReference type="SUPFAM" id="SSF51445">
    <property type="entry name" value="(Trans)glycosidases"/>
    <property type="match status" value="1"/>
</dbReference>
<evidence type="ECO:0000256" key="1">
    <source>
        <dbReference type="ARBA" id="ARBA00001255"/>
    </source>
</evidence>
<dbReference type="GeneID" id="19238333"/>
<evidence type="ECO:0000256" key="4">
    <source>
        <dbReference type="SAM" id="Phobius"/>
    </source>
</evidence>
<dbReference type="InterPro" id="IPR017853">
    <property type="entry name" value="GH"/>
</dbReference>
<keyword evidence="4" id="KW-1133">Transmembrane helix</keyword>
<protein>
    <recommendedName>
        <fullName evidence="2">alpha-galactosidase</fullName>
        <ecNumber evidence="2">3.2.1.22</ecNumber>
    </recommendedName>
</protein>
<feature type="transmembrane region" description="Helical" evidence="4">
    <location>
        <begin position="29"/>
        <end position="53"/>
    </location>
</feature>
<keyword evidence="4" id="KW-0812">Transmembrane</keyword>
<dbReference type="Gene3D" id="3.20.20.70">
    <property type="entry name" value="Aldolase class I"/>
    <property type="match status" value="1"/>
</dbReference>
<dbReference type="InterPro" id="IPR013785">
    <property type="entry name" value="Aldolase_TIM"/>
</dbReference>
<dbReference type="RefSeq" id="XP_007803302.1">
    <property type="nucleotide sequence ID" value="XM_007805111.1"/>
</dbReference>
<comment type="catalytic activity">
    <reaction evidence="1">
        <text>Hydrolysis of terminal, non-reducing alpha-D-galactose residues in alpha-D-galactosides, including galactose oligosaccharides, galactomannans and galactolipids.</text>
        <dbReference type="EC" id="3.2.1.22"/>
    </reaction>
</comment>
<dbReference type="HOGENOM" id="CLU_051214_1_1_1"/>
<organism evidence="6 7">
    <name type="scientific">Endocarpon pusillum (strain Z07020 / HMAS-L-300199)</name>
    <name type="common">Lichen-forming fungus</name>
    <dbReference type="NCBI Taxonomy" id="1263415"/>
    <lineage>
        <taxon>Eukaryota</taxon>
        <taxon>Fungi</taxon>
        <taxon>Dikarya</taxon>
        <taxon>Ascomycota</taxon>
        <taxon>Pezizomycotina</taxon>
        <taxon>Eurotiomycetes</taxon>
        <taxon>Chaetothyriomycetidae</taxon>
        <taxon>Verrucariales</taxon>
        <taxon>Verrucariaceae</taxon>
        <taxon>Endocarpon</taxon>
    </lineage>
</organism>
<dbReference type="Proteomes" id="UP000019373">
    <property type="component" value="Unassembled WGS sequence"/>
</dbReference>
<dbReference type="eggNOG" id="ENOG502RCTR">
    <property type="taxonomic scope" value="Eukaryota"/>
</dbReference>
<name>U1GFW3_ENDPU</name>
<dbReference type="OMA" id="YVNWLAA"/>
<evidence type="ECO:0000256" key="2">
    <source>
        <dbReference type="ARBA" id="ARBA00012755"/>
    </source>
</evidence>
<evidence type="ECO:0000259" key="5">
    <source>
        <dbReference type="Pfam" id="PF03537"/>
    </source>
</evidence>
<dbReference type="InterPro" id="IPR004352">
    <property type="entry name" value="GH114_TIM-barrel"/>
</dbReference>
<keyword evidence="7" id="KW-1185">Reference proteome</keyword>
<dbReference type="EMBL" id="KE721267">
    <property type="protein sequence ID" value="ERF71008.1"/>
    <property type="molecule type" value="Genomic_DNA"/>
</dbReference>
<evidence type="ECO:0000313" key="6">
    <source>
        <dbReference type="EMBL" id="ERF71008.1"/>
    </source>
</evidence>
<evidence type="ECO:0000256" key="3">
    <source>
        <dbReference type="SAM" id="MobiDB-lite"/>
    </source>
</evidence>
<dbReference type="PANTHER" id="PTHR35273:SF2">
    <property type="entry name" value="ALPHA-GALACTOSIDASE"/>
    <property type="match status" value="1"/>
</dbReference>
<accession>U1GFW3</accession>
<dbReference type="GO" id="GO:0004557">
    <property type="term" value="F:alpha-galactosidase activity"/>
    <property type="evidence" value="ECO:0007669"/>
    <property type="project" value="UniProtKB-EC"/>
</dbReference>